<dbReference type="InterPro" id="IPR036265">
    <property type="entry name" value="HIT-like_sf"/>
</dbReference>
<dbReference type="EMBL" id="JBCGDC010000074">
    <property type="protein sequence ID" value="MFB6395940.1"/>
    <property type="molecule type" value="Genomic_DNA"/>
</dbReference>
<name>A0ABV5CVL7_9ACTN</name>
<dbReference type="RefSeq" id="WP_375735572.1">
    <property type="nucleotide sequence ID" value="NZ_JBCGDC010000074.1"/>
</dbReference>
<dbReference type="Proteomes" id="UP001582793">
    <property type="component" value="Unassembled WGS sequence"/>
</dbReference>
<gene>
    <name evidence="1" type="ORF">AAFH96_22945</name>
</gene>
<evidence type="ECO:0000313" key="1">
    <source>
        <dbReference type="EMBL" id="MFB6395940.1"/>
    </source>
</evidence>
<evidence type="ECO:0008006" key="3">
    <source>
        <dbReference type="Google" id="ProtNLM"/>
    </source>
</evidence>
<protein>
    <recommendedName>
        <fullName evidence="3">Diadenosine tetraphosphate (Ap4A) HIT family hydrolase</fullName>
    </recommendedName>
</protein>
<dbReference type="SUPFAM" id="SSF54197">
    <property type="entry name" value="HIT-like"/>
    <property type="match status" value="1"/>
</dbReference>
<dbReference type="Gene3D" id="3.30.428.10">
    <property type="entry name" value="HIT-like"/>
    <property type="match status" value="1"/>
</dbReference>
<reference evidence="1 2" key="1">
    <citation type="submission" date="2024-04" db="EMBL/GenBank/DDBJ databases">
        <title>Polymorphospora sp. isolated from Baiyangdian Lake in Xiong'an New Area.</title>
        <authorList>
            <person name="Zhang X."/>
            <person name="Liu J."/>
        </authorList>
    </citation>
    <scope>NUCLEOTIDE SEQUENCE [LARGE SCALE GENOMIC DNA]</scope>
    <source>
        <strain evidence="1 2">2-325</strain>
    </source>
</reference>
<organism evidence="1 2">
    <name type="scientific">Polymorphospora lycopeni</name>
    <dbReference type="NCBI Taxonomy" id="3140240"/>
    <lineage>
        <taxon>Bacteria</taxon>
        <taxon>Bacillati</taxon>
        <taxon>Actinomycetota</taxon>
        <taxon>Actinomycetes</taxon>
        <taxon>Micromonosporales</taxon>
        <taxon>Micromonosporaceae</taxon>
        <taxon>Polymorphospora</taxon>
    </lineage>
</organism>
<accession>A0ABV5CVL7</accession>
<proteinExistence type="predicted"/>
<keyword evidence="2" id="KW-1185">Reference proteome</keyword>
<comment type="caution">
    <text evidence="1">The sequence shown here is derived from an EMBL/GenBank/DDBJ whole genome shotgun (WGS) entry which is preliminary data.</text>
</comment>
<evidence type="ECO:0000313" key="2">
    <source>
        <dbReference type="Proteomes" id="UP001582793"/>
    </source>
</evidence>
<sequence>MDDVVGCLACDLTAGRTSVPGGRIHRTAHWVVEHCVGPLGVGTLIVKPLRHVVQVAELTDGESSELGPLLRRMAAAVTALTSPEQVYVCLWSHADGRPGHIHFVVQPVRREDMDGHDRFGPALQMAMFQAGQTPDPRAVTVFVERLRDHLAAEPS</sequence>